<comment type="caution">
    <text evidence="6">The sequence shown here is derived from an EMBL/GenBank/DDBJ whole genome shotgun (WGS) entry which is preliminary data.</text>
</comment>
<reference evidence="6" key="1">
    <citation type="journal article" date="2021" name="PeerJ">
        <title>Extensive microbial diversity within the chicken gut microbiome revealed by metagenomics and culture.</title>
        <authorList>
            <person name="Gilroy R."/>
            <person name="Ravi A."/>
            <person name="Getino M."/>
            <person name="Pursley I."/>
            <person name="Horton D.L."/>
            <person name="Alikhan N.F."/>
            <person name="Baker D."/>
            <person name="Gharbi K."/>
            <person name="Hall N."/>
            <person name="Watson M."/>
            <person name="Adriaenssens E.M."/>
            <person name="Foster-Nyarko E."/>
            <person name="Jarju S."/>
            <person name="Secka A."/>
            <person name="Antonio M."/>
            <person name="Oren A."/>
            <person name="Chaudhuri R.R."/>
            <person name="La Ragione R."/>
            <person name="Hildebrand F."/>
            <person name="Pallen M.J."/>
        </authorList>
    </citation>
    <scope>NUCLEOTIDE SEQUENCE</scope>
    <source>
        <strain evidence="6">CHK195-6426</strain>
    </source>
</reference>
<evidence type="ECO:0000313" key="6">
    <source>
        <dbReference type="EMBL" id="HIW81274.1"/>
    </source>
</evidence>
<evidence type="ECO:0000256" key="4">
    <source>
        <dbReference type="SAM" id="Phobius"/>
    </source>
</evidence>
<evidence type="ECO:0000256" key="2">
    <source>
        <dbReference type="ARBA" id="ARBA00023125"/>
    </source>
</evidence>
<accession>A0A9D1R4T5</accession>
<dbReference type="Gene3D" id="6.10.340.10">
    <property type="match status" value="1"/>
</dbReference>
<dbReference type="Gene3D" id="1.10.10.60">
    <property type="entry name" value="Homeodomain-like"/>
    <property type="match status" value="2"/>
</dbReference>
<dbReference type="SUPFAM" id="SSF46689">
    <property type="entry name" value="Homeodomain-like"/>
    <property type="match status" value="1"/>
</dbReference>
<keyword evidence="4" id="KW-0812">Transmembrane</keyword>
<reference evidence="6" key="2">
    <citation type="submission" date="2021-04" db="EMBL/GenBank/DDBJ databases">
        <authorList>
            <person name="Gilroy R."/>
        </authorList>
    </citation>
    <scope>NUCLEOTIDE SEQUENCE</scope>
    <source>
        <strain evidence="6">CHK195-6426</strain>
    </source>
</reference>
<name>A0A9D1R4T5_9FIRM</name>
<gene>
    <name evidence="6" type="ORF">H9742_07045</name>
</gene>
<dbReference type="InterPro" id="IPR018062">
    <property type="entry name" value="HTH_AraC-typ_CS"/>
</dbReference>
<proteinExistence type="predicted"/>
<keyword evidence="4" id="KW-0472">Membrane</keyword>
<dbReference type="SMART" id="SM00342">
    <property type="entry name" value="HTH_ARAC"/>
    <property type="match status" value="1"/>
</dbReference>
<protein>
    <submittedName>
        <fullName evidence="6">AraC family transcriptional regulator</fullName>
    </submittedName>
</protein>
<keyword evidence="3" id="KW-0804">Transcription</keyword>
<dbReference type="AlphaFoldDB" id="A0A9D1R4T5"/>
<sequence>MDKGICQKFLGKFKGKKIFRHMFAVCFGLAAICIFLSCIVGFLWFRASQLEKEEQDYENMLYAYSLMLDSYRNSAEETIEVLENDNYVKRIMYRQEFFWDDNTGVAASMVTNMISVNPFFHSIYIFGSGDYLLKSSNPSYPMDKQGDSLMQGIYQNSVFGEFTPAYYIDVYGESKALLCLSSGELEPVNGQKESGILVSLDIGRVMEGIFSQAKEGEQYLLTDGQGNIIYAKGGRYQSSNPLQEEALISLLRSCTGQSAELLRLDGERYLASCVNMDGEFYLVWLVPYQNLSASIRHVGIIFAAIGILVVIIVLLLAFAMSNRVYAPLDEMVRTAGEEGVPSKAMSKRLADTELSTIARTYQSMVQTLNHMNLRKEQEELAAYLSSKSTQKSTPEWVEETYGREGVHSRLVCLRISDTKDFHDNNTEEAIAFELETIKSIVEEVLKGLGDILVTPVDREYLAVMLFSESARTEEQIISGIREVFAVTGELLHIGMDAGISKEKEGFGELNIMYQMARAATAYRFMYGIGSIVTEEEMTVRALNGKTSPEVSALIEQLKNGDREGFAREYQHMIKEIKDLSIQAAMDTLMEMASQMITYYHTLHYRFEPLSKADYEALSQSLSSYEYMDDIGEWFFQLAEEIWTVLERSRQTGREDIVEKAVSYLQENYADPGISAQLLADRYHITPSYFSRLFHEKCGCAFPDYLTALRMEKAKELLLSEGNKSIQEICELVGYSNPSYFNAIFKKKFGVTPGQFRRNHRNGQ</sequence>
<feature type="domain" description="HTH araC/xylS-type" evidence="5">
    <location>
        <begin position="658"/>
        <end position="758"/>
    </location>
</feature>
<dbReference type="PANTHER" id="PTHR43280:SF28">
    <property type="entry name" value="HTH-TYPE TRANSCRIPTIONAL ACTIVATOR RHAS"/>
    <property type="match status" value="1"/>
</dbReference>
<dbReference type="Pfam" id="PF12833">
    <property type="entry name" value="HTH_18"/>
    <property type="match status" value="1"/>
</dbReference>
<evidence type="ECO:0000256" key="3">
    <source>
        <dbReference type="ARBA" id="ARBA00023163"/>
    </source>
</evidence>
<dbReference type="GO" id="GO:0043565">
    <property type="term" value="F:sequence-specific DNA binding"/>
    <property type="evidence" value="ECO:0007669"/>
    <property type="project" value="InterPro"/>
</dbReference>
<dbReference type="PROSITE" id="PS00041">
    <property type="entry name" value="HTH_ARAC_FAMILY_1"/>
    <property type="match status" value="1"/>
</dbReference>
<evidence type="ECO:0000256" key="1">
    <source>
        <dbReference type="ARBA" id="ARBA00023015"/>
    </source>
</evidence>
<dbReference type="InterPro" id="IPR018060">
    <property type="entry name" value="HTH_AraC"/>
</dbReference>
<dbReference type="InterPro" id="IPR020449">
    <property type="entry name" value="Tscrpt_reg_AraC-type_HTH"/>
</dbReference>
<dbReference type="PANTHER" id="PTHR43280">
    <property type="entry name" value="ARAC-FAMILY TRANSCRIPTIONAL REGULATOR"/>
    <property type="match status" value="1"/>
</dbReference>
<dbReference type="InterPro" id="IPR009057">
    <property type="entry name" value="Homeodomain-like_sf"/>
</dbReference>
<dbReference type="PROSITE" id="PS01124">
    <property type="entry name" value="HTH_ARAC_FAMILY_2"/>
    <property type="match status" value="1"/>
</dbReference>
<keyword evidence="4" id="KW-1133">Transmembrane helix</keyword>
<organism evidence="6 7">
    <name type="scientific">Candidatus Acetatifactor stercoripullorum</name>
    <dbReference type="NCBI Taxonomy" id="2838414"/>
    <lineage>
        <taxon>Bacteria</taxon>
        <taxon>Bacillati</taxon>
        <taxon>Bacillota</taxon>
        <taxon>Clostridia</taxon>
        <taxon>Lachnospirales</taxon>
        <taxon>Lachnospiraceae</taxon>
        <taxon>Acetatifactor</taxon>
    </lineage>
</organism>
<evidence type="ECO:0000313" key="7">
    <source>
        <dbReference type="Proteomes" id="UP000824265"/>
    </source>
</evidence>
<dbReference type="GO" id="GO:0003700">
    <property type="term" value="F:DNA-binding transcription factor activity"/>
    <property type="evidence" value="ECO:0007669"/>
    <property type="project" value="InterPro"/>
</dbReference>
<keyword evidence="1" id="KW-0805">Transcription regulation</keyword>
<keyword evidence="2" id="KW-0238">DNA-binding</keyword>
<evidence type="ECO:0000259" key="5">
    <source>
        <dbReference type="PROSITE" id="PS01124"/>
    </source>
</evidence>
<dbReference type="PRINTS" id="PR00032">
    <property type="entry name" value="HTHARAC"/>
</dbReference>
<dbReference type="Proteomes" id="UP000824265">
    <property type="component" value="Unassembled WGS sequence"/>
</dbReference>
<feature type="transmembrane region" description="Helical" evidence="4">
    <location>
        <begin position="298"/>
        <end position="319"/>
    </location>
</feature>
<dbReference type="EMBL" id="DXGH01000038">
    <property type="protein sequence ID" value="HIW81274.1"/>
    <property type="molecule type" value="Genomic_DNA"/>
</dbReference>
<feature type="transmembrane region" description="Helical" evidence="4">
    <location>
        <begin position="21"/>
        <end position="45"/>
    </location>
</feature>